<keyword evidence="2 5" id="KW-0812">Transmembrane</keyword>
<name>A0A0C2ZPL1_9AGAM</name>
<dbReference type="InterPro" id="IPR036259">
    <property type="entry name" value="MFS_trans_sf"/>
</dbReference>
<feature type="transmembrane region" description="Helical" evidence="5">
    <location>
        <begin position="72"/>
        <end position="90"/>
    </location>
</feature>
<feature type="non-terminal residue" evidence="7">
    <location>
        <position position="1"/>
    </location>
</feature>
<feature type="transmembrane region" description="Helical" evidence="5">
    <location>
        <begin position="144"/>
        <end position="165"/>
    </location>
</feature>
<evidence type="ECO:0000256" key="2">
    <source>
        <dbReference type="ARBA" id="ARBA00022692"/>
    </source>
</evidence>
<feature type="domain" description="Nodulin-like" evidence="6">
    <location>
        <begin position="9"/>
        <end position="165"/>
    </location>
</feature>
<reference evidence="7 8" key="1">
    <citation type="submission" date="2014-04" db="EMBL/GenBank/DDBJ databases">
        <authorList>
            <consortium name="DOE Joint Genome Institute"/>
            <person name="Kuo A."/>
            <person name="Kohler A."/>
            <person name="Nagy L.G."/>
            <person name="Floudas D."/>
            <person name="Copeland A."/>
            <person name="Barry K.W."/>
            <person name="Cichocki N."/>
            <person name="Veneault-Fourrey C."/>
            <person name="LaButti K."/>
            <person name="Lindquist E.A."/>
            <person name="Lipzen A."/>
            <person name="Lundell T."/>
            <person name="Morin E."/>
            <person name="Murat C."/>
            <person name="Sun H."/>
            <person name="Tunlid A."/>
            <person name="Henrissat B."/>
            <person name="Grigoriev I.V."/>
            <person name="Hibbett D.S."/>
            <person name="Martin F."/>
            <person name="Nordberg H.P."/>
            <person name="Cantor M.N."/>
            <person name="Hua S.X."/>
        </authorList>
    </citation>
    <scope>NUCLEOTIDE SEQUENCE [LARGE SCALE GENOMIC DNA]</scope>
    <source>
        <strain evidence="7 8">Foug A</strain>
    </source>
</reference>
<evidence type="ECO:0000259" key="6">
    <source>
        <dbReference type="Pfam" id="PF06813"/>
    </source>
</evidence>
<keyword evidence="8" id="KW-1185">Reference proteome</keyword>
<dbReference type="GO" id="GO:0000329">
    <property type="term" value="C:fungal-type vacuole membrane"/>
    <property type="evidence" value="ECO:0007669"/>
    <property type="project" value="TreeGrafter"/>
</dbReference>
<gene>
    <name evidence="7" type="ORF">SCLCIDRAFT_41414</name>
</gene>
<reference evidence="8" key="2">
    <citation type="submission" date="2015-01" db="EMBL/GenBank/DDBJ databases">
        <title>Evolutionary Origins and Diversification of the Mycorrhizal Mutualists.</title>
        <authorList>
            <consortium name="DOE Joint Genome Institute"/>
            <consortium name="Mycorrhizal Genomics Consortium"/>
            <person name="Kohler A."/>
            <person name="Kuo A."/>
            <person name="Nagy L.G."/>
            <person name="Floudas D."/>
            <person name="Copeland A."/>
            <person name="Barry K.W."/>
            <person name="Cichocki N."/>
            <person name="Veneault-Fourrey C."/>
            <person name="LaButti K."/>
            <person name="Lindquist E.A."/>
            <person name="Lipzen A."/>
            <person name="Lundell T."/>
            <person name="Morin E."/>
            <person name="Murat C."/>
            <person name="Riley R."/>
            <person name="Ohm R."/>
            <person name="Sun H."/>
            <person name="Tunlid A."/>
            <person name="Henrissat B."/>
            <person name="Grigoriev I.V."/>
            <person name="Hibbett D.S."/>
            <person name="Martin F."/>
        </authorList>
    </citation>
    <scope>NUCLEOTIDE SEQUENCE [LARGE SCALE GENOMIC DNA]</scope>
    <source>
        <strain evidence="8">Foug A</strain>
    </source>
</reference>
<feature type="transmembrane region" description="Helical" evidence="5">
    <location>
        <begin position="6"/>
        <end position="26"/>
    </location>
</feature>
<dbReference type="EMBL" id="KN822153">
    <property type="protein sequence ID" value="KIM54537.1"/>
    <property type="molecule type" value="Genomic_DNA"/>
</dbReference>
<dbReference type="InterPro" id="IPR010658">
    <property type="entry name" value="Nodulin-like"/>
</dbReference>
<evidence type="ECO:0000256" key="1">
    <source>
        <dbReference type="ARBA" id="ARBA00004141"/>
    </source>
</evidence>
<evidence type="ECO:0000313" key="8">
    <source>
        <dbReference type="Proteomes" id="UP000053989"/>
    </source>
</evidence>
<organism evidence="7 8">
    <name type="scientific">Scleroderma citrinum Foug A</name>
    <dbReference type="NCBI Taxonomy" id="1036808"/>
    <lineage>
        <taxon>Eukaryota</taxon>
        <taxon>Fungi</taxon>
        <taxon>Dikarya</taxon>
        <taxon>Basidiomycota</taxon>
        <taxon>Agaricomycotina</taxon>
        <taxon>Agaricomycetes</taxon>
        <taxon>Agaricomycetidae</taxon>
        <taxon>Boletales</taxon>
        <taxon>Sclerodermatineae</taxon>
        <taxon>Sclerodermataceae</taxon>
        <taxon>Scleroderma</taxon>
    </lineage>
</organism>
<dbReference type="SUPFAM" id="SSF103473">
    <property type="entry name" value="MFS general substrate transporter"/>
    <property type="match status" value="1"/>
</dbReference>
<comment type="subcellular location">
    <subcellularLocation>
        <location evidence="1">Membrane</location>
        <topology evidence="1">Multi-pass membrane protein</topology>
    </subcellularLocation>
</comment>
<dbReference type="HOGENOM" id="CLU_1506944_0_0_1"/>
<keyword evidence="4 5" id="KW-0472">Membrane</keyword>
<dbReference type="Proteomes" id="UP000053989">
    <property type="component" value="Unassembled WGS sequence"/>
</dbReference>
<sequence length="166" mass="17261">KVLSMAQIVTLVGSILVALCSGTSYVRPTYAPQLGARLHISHTQVNIVGLAGNFGIYVFGPVWDCIADARGTWIPLIGAFISLLVGYMGIKCIHNDDIGSGASISLVHFAIHVLCALLTGFGAIGGLSSTLSTTARSFPQSLHATATALVLSGFGLSVSFFTTIVH</sequence>
<accession>A0A0C2ZPL1</accession>
<dbReference type="Pfam" id="PF06813">
    <property type="entry name" value="Nodulin-like"/>
    <property type="match status" value="1"/>
</dbReference>
<dbReference type="STRING" id="1036808.A0A0C2ZPL1"/>
<protein>
    <recommendedName>
        <fullName evidence="6">Nodulin-like domain-containing protein</fullName>
    </recommendedName>
</protein>
<feature type="transmembrane region" description="Helical" evidence="5">
    <location>
        <begin position="102"/>
        <end position="124"/>
    </location>
</feature>
<dbReference type="OrthoDB" id="2684232at2759"/>
<evidence type="ECO:0000313" key="7">
    <source>
        <dbReference type="EMBL" id="KIM54537.1"/>
    </source>
</evidence>
<dbReference type="Gene3D" id="1.20.1250.20">
    <property type="entry name" value="MFS general substrate transporter like domains"/>
    <property type="match status" value="1"/>
</dbReference>
<keyword evidence="3 5" id="KW-1133">Transmembrane helix</keyword>
<dbReference type="PANTHER" id="PTHR21576:SF160">
    <property type="entry name" value="NODULIN-LIKE DOMAIN-CONTAINING PROTEIN"/>
    <property type="match status" value="1"/>
</dbReference>
<dbReference type="PANTHER" id="PTHR21576">
    <property type="entry name" value="UNCHARACTERIZED NODULIN-LIKE PROTEIN"/>
    <property type="match status" value="1"/>
</dbReference>
<dbReference type="InParanoid" id="A0A0C2ZPL1"/>
<dbReference type="AlphaFoldDB" id="A0A0C2ZPL1"/>
<evidence type="ECO:0000256" key="4">
    <source>
        <dbReference type="ARBA" id="ARBA00023136"/>
    </source>
</evidence>
<feature type="non-terminal residue" evidence="7">
    <location>
        <position position="166"/>
    </location>
</feature>
<evidence type="ECO:0000256" key="3">
    <source>
        <dbReference type="ARBA" id="ARBA00022989"/>
    </source>
</evidence>
<proteinExistence type="predicted"/>
<feature type="transmembrane region" description="Helical" evidence="5">
    <location>
        <begin position="38"/>
        <end position="60"/>
    </location>
</feature>
<evidence type="ECO:0000256" key="5">
    <source>
        <dbReference type="SAM" id="Phobius"/>
    </source>
</evidence>